<dbReference type="RefSeq" id="XP_001596402.1">
    <property type="nucleotide sequence ID" value="XM_001596352.1"/>
</dbReference>
<proteinExistence type="predicted"/>
<keyword evidence="2" id="KW-1185">Reference proteome</keyword>
<reference evidence="2" key="1">
    <citation type="journal article" date="2011" name="PLoS Genet.">
        <title>Genomic analysis of the necrotrophic fungal pathogens Sclerotinia sclerotiorum and Botrytis cinerea.</title>
        <authorList>
            <person name="Amselem J."/>
            <person name="Cuomo C.A."/>
            <person name="van Kan J.A."/>
            <person name="Viaud M."/>
            <person name="Benito E.P."/>
            <person name="Couloux A."/>
            <person name="Coutinho P.M."/>
            <person name="de Vries R.P."/>
            <person name="Dyer P.S."/>
            <person name="Fillinger S."/>
            <person name="Fournier E."/>
            <person name="Gout L."/>
            <person name="Hahn M."/>
            <person name="Kohn L."/>
            <person name="Lapalu N."/>
            <person name="Plummer K.M."/>
            <person name="Pradier J.M."/>
            <person name="Quevillon E."/>
            <person name="Sharon A."/>
            <person name="Simon A."/>
            <person name="ten Have A."/>
            <person name="Tudzynski B."/>
            <person name="Tudzynski P."/>
            <person name="Wincker P."/>
            <person name="Andrew M."/>
            <person name="Anthouard V."/>
            <person name="Beever R.E."/>
            <person name="Beffa R."/>
            <person name="Benoit I."/>
            <person name="Bouzid O."/>
            <person name="Brault B."/>
            <person name="Chen Z."/>
            <person name="Choquer M."/>
            <person name="Collemare J."/>
            <person name="Cotton P."/>
            <person name="Danchin E.G."/>
            <person name="Da Silva C."/>
            <person name="Gautier A."/>
            <person name="Giraud C."/>
            <person name="Giraud T."/>
            <person name="Gonzalez C."/>
            <person name="Grossetete S."/>
            <person name="Guldener U."/>
            <person name="Henrissat B."/>
            <person name="Howlett B.J."/>
            <person name="Kodira C."/>
            <person name="Kretschmer M."/>
            <person name="Lappartient A."/>
            <person name="Leroch M."/>
            <person name="Levis C."/>
            <person name="Mauceli E."/>
            <person name="Neuveglise C."/>
            <person name="Oeser B."/>
            <person name="Pearson M."/>
            <person name="Poulain J."/>
            <person name="Poussereau N."/>
            <person name="Quesneville H."/>
            <person name="Rascle C."/>
            <person name="Schumacher J."/>
            <person name="Segurens B."/>
            <person name="Sexton A."/>
            <person name="Silva E."/>
            <person name="Sirven C."/>
            <person name="Soanes D.M."/>
            <person name="Talbot N.J."/>
            <person name="Templeton M."/>
            <person name="Yandava C."/>
            <person name="Yarden O."/>
            <person name="Zeng Q."/>
            <person name="Rollins J.A."/>
            <person name="Lebrun M.H."/>
            <person name="Dickman M."/>
        </authorList>
    </citation>
    <scope>NUCLEOTIDE SEQUENCE [LARGE SCALE GENOMIC DNA]</scope>
    <source>
        <strain evidence="2">ATCC 18683 / 1980 / Ss-1</strain>
    </source>
</reference>
<dbReference type="KEGG" id="ssl:SS1G_02622"/>
<evidence type="ECO:0000313" key="1">
    <source>
        <dbReference type="EMBL" id="EDN99764.1"/>
    </source>
</evidence>
<dbReference type="AlphaFoldDB" id="A7EBD6"/>
<dbReference type="InParanoid" id="A7EBD6"/>
<dbReference type="EMBL" id="CH476623">
    <property type="protein sequence ID" value="EDN99764.1"/>
    <property type="molecule type" value="Genomic_DNA"/>
</dbReference>
<sequence>MQQMYIQWQVYIHYEATVKPGSKTHPKLEKKESQMQVMMLYRHHYSQTKNQGSINRYATKVPDLDEENFKLVNFSQEKWSKISGDAE</sequence>
<accession>A7EBD6</accession>
<evidence type="ECO:0000313" key="2">
    <source>
        <dbReference type="Proteomes" id="UP000001312"/>
    </source>
</evidence>
<gene>
    <name evidence="1" type="ORF">SS1G_02622</name>
</gene>
<protein>
    <submittedName>
        <fullName evidence="1">Uncharacterized protein</fullName>
    </submittedName>
</protein>
<organism evidence="1 2">
    <name type="scientific">Sclerotinia sclerotiorum (strain ATCC 18683 / 1980 / Ss-1)</name>
    <name type="common">White mold</name>
    <name type="synonym">Whetzelinia sclerotiorum</name>
    <dbReference type="NCBI Taxonomy" id="665079"/>
    <lineage>
        <taxon>Eukaryota</taxon>
        <taxon>Fungi</taxon>
        <taxon>Dikarya</taxon>
        <taxon>Ascomycota</taxon>
        <taxon>Pezizomycotina</taxon>
        <taxon>Leotiomycetes</taxon>
        <taxon>Helotiales</taxon>
        <taxon>Sclerotiniaceae</taxon>
        <taxon>Sclerotinia</taxon>
    </lineage>
</organism>
<dbReference type="HOGENOM" id="CLU_2484671_0_0_1"/>
<name>A7EBD6_SCLS1</name>
<dbReference type="Proteomes" id="UP000001312">
    <property type="component" value="Unassembled WGS sequence"/>
</dbReference>
<dbReference type="GeneID" id="5492908"/>